<dbReference type="PANTHER" id="PTHR23419">
    <property type="entry name" value="DIVALENT CATION TOLERANCE CUTA-RELATED"/>
    <property type="match status" value="1"/>
</dbReference>
<dbReference type="InterPro" id="IPR015867">
    <property type="entry name" value="N-reg_PII/ATP_PRibTrfase_C"/>
</dbReference>
<comment type="caution">
    <text evidence="2">The sequence shown here is derived from an EMBL/GenBank/DDBJ whole genome shotgun (WGS) entry which is preliminary data.</text>
</comment>
<dbReference type="GO" id="GO:0010038">
    <property type="term" value="P:response to metal ion"/>
    <property type="evidence" value="ECO:0007669"/>
    <property type="project" value="InterPro"/>
</dbReference>
<dbReference type="AlphaFoldDB" id="A0A7C4TD96"/>
<dbReference type="GO" id="GO:0005507">
    <property type="term" value="F:copper ion binding"/>
    <property type="evidence" value="ECO:0007669"/>
    <property type="project" value="TreeGrafter"/>
</dbReference>
<evidence type="ECO:0000256" key="1">
    <source>
        <dbReference type="ARBA" id="ARBA00010169"/>
    </source>
</evidence>
<dbReference type="SUPFAM" id="SSF54913">
    <property type="entry name" value="GlnB-like"/>
    <property type="match status" value="1"/>
</dbReference>
<dbReference type="EMBL" id="DTGZ01000069">
    <property type="protein sequence ID" value="HGV97362.1"/>
    <property type="molecule type" value="Genomic_DNA"/>
</dbReference>
<gene>
    <name evidence="2" type="ORF">ENV60_03585</name>
</gene>
<organism evidence="2">
    <name type="scientific">candidate division WOR-3 bacterium</name>
    <dbReference type="NCBI Taxonomy" id="2052148"/>
    <lineage>
        <taxon>Bacteria</taxon>
        <taxon>Bacteria division WOR-3</taxon>
    </lineage>
</organism>
<name>A0A7C4TD96_UNCW3</name>
<dbReference type="InterPro" id="IPR004323">
    <property type="entry name" value="Ion_tolerance_CutA"/>
</dbReference>
<dbReference type="Pfam" id="PF03091">
    <property type="entry name" value="CutA1"/>
    <property type="match status" value="1"/>
</dbReference>
<accession>A0A7C4TD96</accession>
<proteinExistence type="inferred from homology"/>
<dbReference type="InterPro" id="IPR011322">
    <property type="entry name" value="N-reg_PII-like_a/b"/>
</dbReference>
<evidence type="ECO:0000313" key="2">
    <source>
        <dbReference type="EMBL" id="HGV97362.1"/>
    </source>
</evidence>
<reference evidence="2" key="1">
    <citation type="journal article" date="2020" name="mSystems">
        <title>Genome- and Community-Level Interaction Insights into Carbon Utilization and Element Cycling Functions of Hydrothermarchaeota in Hydrothermal Sediment.</title>
        <authorList>
            <person name="Zhou Z."/>
            <person name="Liu Y."/>
            <person name="Xu W."/>
            <person name="Pan J."/>
            <person name="Luo Z.H."/>
            <person name="Li M."/>
        </authorList>
    </citation>
    <scope>NUCLEOTIDE SEQUENCE [LARGE SCALE GENOMIC DNA]</scope>
    <source>
        <strain evidence="2">SpSt-774</strain>
    </source>
</reference>
<dbReference type="PANTHER" id="PTHR23419:SF8">
    <property type="entry name" value="FI09726P"/>
    <property type="match status" value="1"/>
</dbReference>
<dbReference type="Gene3D" id="3.30.70.120">
    <property type="match status" value="1"/>
</dbReference>
<sequence length="117" mass="13918">MKNSIIIIYTTFPNLRIAKRIVKDLVKMKLIACGNIFKIDSIYIWQGKIEETGEYGAFLKTNRDNYKMVESFIKKEHPYEIPEIISWNCNEGLKEYLKWVDKETNSFRLLHNTPTQR</sequence>
<comment type="similarity">
    <text evidence="1">Belongs to the CutA family.</text>
</comment>
<protein>
    <submittedName>
        <fullName evidence="2">Divalent-cation tolerance protein CutA</fullName>
    </submittedName>
</protein>